<feature type="transmembrane region" description="Helical" evidence="2">
    <location>
        <begin position="12"/>
        <end position="31"/>
    </location>
</feature>
<reference evidence="4" key="2">
    <citation type="submission" date="2020-11" db="EMBL/GenBank/DDBJ databases">
        <authorList>
            <person name="McCartney M.A."/>
            <person name="Auch B."/>
            <person name="Kono T."/>
            <person name="Mallez S."/>
            <person name="Becker A."/>
            <person name="Gohl D.M."/>
            <person name="Silverstein K.A.T."/>
            <person name="Koren S."/>
            <person name="Bechman K.B."/>
            <person name="Herman A."/>
            <person name="Abrahante J.E."/>
            <person name="Garbe J."/>
        </authorList>
    </citation>
    <scope>NUCLEOTIDE SEQUENCE</scope>
    <source>
        <strain evidence="4">Duluth1</strain>
        <tissue evidence="4">Whole animal</tissue>
    </source>
</reference>
<dbReference type="PROSITE" id="PS50004">
    <property type="entry name" value="C2"/>
    <property type="match status" value="1"/>
</dbReference>
<name>A0A9D4R700_DREPO</name>
<dbReference type="SUPFAM" id="SSF49562">
    <property type="entry name" value="C2 domain (Calcium/lipid-binding domain, CaLB)"/>
    <property type="match status" value="1"/>
</dbReference>
<keyword evidence="5" id="KW-1185">Reference proteome</keyword>
<proteinExistence type="predicted"/>
<dbReference type="PANTHER" id="PTHR46129">
    <property type="entry name" value="SYNAPTOTAGMIN 14, ISOFORM D"/>
    <property type="match status" value="1"/>
</dbReference>
<feature type="compositionally biased region" description="Low complexity" evidence="1">
    <location>
        <begin position="418"/>
        <end position="433"/>
    </location>
</feature>
<evidence type="ECO:0000256" key="2">
    <source>
        <dbReference type="SAM" id="Phobius"/>
    </source>
</evidence>
<feature type="region of interest" description="Disordered" evidence="1">
    <location>
        <begin position="92"/>
        <end position="117"/>
    </location>
</feature>
<dbReference type="SMART" id="SM00239">
    <property type="entry name" value="C2"/>
    <property type="match status" value="1"/>
</dbReference>
<dbReference type="Proteomes" id="UP000828390">
    <property type="component" value="Unassembled WGS sequence"/>
</dbReference>
<keyword evidence="2" id="KW-1133">Transmembrane helix</keyword>
<protein>
    <recommendedName>
        <fullName evidence="3">C2 domain-containing protein</fullName>
    </recommendedName>
</protein>
<keyword evidence="2" id="KW-0812">Transmembrane</keyword>
<feature type="domain" description="C2" evidence="3">
    <location>
        <begin position="281"/>
        <end position="400"/>
    </location>
</feature>
<dbReference type="EMBL" id="JAIWYP010000003">
    <property type="protein sequence ID" value="KAH3857324.1"/>
    <property type="molecule type" value="Genomic_DNA"/>
</dbReference>
<accession>A0A9D4R700</accession>
<dbReference type="GO" id="GO:0005543">
    <property type="term" value="F:phospholipid binding"/>
    <property type="evidence" value="ECO:0007669"/>
    <property type="project" value="TreeGrafter"/>
</dbReference>
<sequence>MAYQSLPTEAVAFLGAVGAFLVLLIIFFLYLNKQLCFASCGGFPCMDKPLVKQDTRTKELGASYAYEDETSSDSDDEVLKRFKTSVESTIKRSTSRYSQKSSPAHANNVPKSVSQHSNIKHGTIAPSQSLLSGESVTLHDERPLVSHASKHSTPSSTPSTPSGPRLGKLIDMDSPLRASQPLSQASSGDSGTVVSHRKPRNEAGATLQGEESGTGTVSTPGADSLPGPGSMATSITTGSAHTLEGSQTFNNQAYDGASVQESQDHMFDVSDLQNDVPLISKCGSLEVTFAYNPQKGRMSVTIHQAQEIPSKDRGGSNNTQVRLLLLPTKKQRHKTKVKQGDNPIYEESFVFNKISEEDVTGFGIRFRLYGVERMRRERMIGESIIGFASLSLESPSTHWVILEPRSNLSHGDSNADVSSLTRSDSGSSTQSLQHGGMPELLLGLAYNGTTGRLSVEVIKGSYFRNMAMNRAP</sequence>
<evidence type="ECO:0000256" key="1">
    <source>
        <dbReference type="SAM" id="MobiDB-lite"/>
    </source>
</evidence>
<feature type="compositionally biased region" description="Low complexity" evidence="1">
    <location>
        <begin position="152"/>
        <end position="162"/>
    </location>
</feature>
<dbReference type="CDD" id="cd08389">
    <property type="entry name" value="C2A_Synaptotagmin-14_16"/>
    <property type="match status" value="1"/>
</dbReference>
<gene>
    <name evidence="4" type="ORF">DPMN_099931</name>
</gene>
<dbReference type="Pfam" id="PF00168">
    <property type="entry name" value="C2"/>
    <property type="match status" value="1"/>
</dbReference>
<feature type="region of interest" description="Disordered" evidence="1">
    <location>
        <begin position="409"/>
        <end position="434"/>
    </location>
</feature>
<evidence type="ECO:0000313" key="4">
    <source>
        <dbReference type="EMBL" id="KAH3857324.1"/>
    </source>
</evidence>
<organism evidence="4 5">
    <name type="scientific">Dreissena polymorpha</name>
    <name type="common">Zebra mussel</name>
    <name type="synonym">Mytilus polymorpha</name>
    <dbReference type="NCBI Taxonomy" id="45954"/>
    <lineage>
        <taxon>Eukaryota</taxon>
        <taxon>Metazoa</taxon>
        <taxon>Spiralia</taxon>
        <taxon>Lophotrochozoa</taxon>
        <taxon>Mollusca</taxon>
        <taxon>Bivalvia</taxon>
        <taxon>Autobranchia</taxon>
        <taxon>Heteroconchia</taxon>
        <taxon>Euheterodonta</taxon>
        <taxon>Imparidentia</taxon>
        <taxon>Neoheterodontei</taxon>
        <taxon>Myida</taxon>
        <taxon>Dreissenoidea</taxon>
        <taxon>Dreissenidae</taxon>
        <taxon>Dreissena</taxon>
    </lineage>
</organism>
<comment type="caution">
    <text evidence="4">The sequence shown here is derived from an EMBL/GenBank/DDBJ whole genome shotgun (WGS) entry which is preliminary data.</text>
</comment>
<evidence type="ECO:0000313" key="5">
    <source>
        <dbReference type="Proteomes" id="UP000828390"/>
    </source>
</evidence>
<dbReference type="InterPro" id="IPR000008">
    <property type="entry name" value="C2_dom"/>
</dbReference>
<feature type="region of interest" description="Disordered" evidence="1">
    <location>
        <begin position="144"/>
        <end position="236"/>
    </location>
</feature>
<dbReference type="InterPro" id="IPR035892">
    <property type="entry name" value="C2_domain_sf"/>
</dbReference>
<feature type="non-terminal residue" evidence="4">
    <location>
        <position position="1"/>
    </location>
</feature>
<dbReference type="InterPro" id="IPR043541">
    <property type="entry name" value="SYT14/14L/16"/>
</dbReference>
<evidence type="ECO:0000259" key="3">
    <source>
        <dbReference type="PROSITE" id="PS50004"/>
    </source>
</evidence>
<feature type="compositionally biased region" description="Polar residues" evidence="1">
    <location>
        <begin position="209"/>
        <end position="221"/>
    </location>
</feature>
<dbReference type="AlphaFoldDB" id="A0A9D4R700"/>
<feature type="compositionally biased region" description="Polar residues" evidence="1">
    <location>
        <begin position="180"/>
        <end position="193"/>
    </location>
</feature>
<dbReference type="Gene3D" id="2.60.40.150">
    <property type="entry name" value="C2 domain"/>
    <property type="match status" value="1"/>
</dbReference>
<dbReference type="PANTHER" id="PTHR46129:SF2">
    <property type="entry name" value="SYNAPTOTAGMIN 14, ISOFORM D"/>
    <property type="match status" value="1"/>
</dbReference>
<reference evidence="4" key="1">
    <citation type="journal article" date="2019" name="bioRxiv">
        <title>The Genome of the Zebra Mussel, Dreissena polymorpha: A Resource for Invasive Species Research.</title>
        <authorList>
            <person name="McCartney M.A."/>
            <person name="Auch B."/>
            <person name="Kono T."/>
            <person name="Mallez S."/>
            <person name="Zhang Y."/>
            <person name="Obille A."/>
            <person name="Becker A."/>
            <person name="Abrahante J.E."/>
            <person name="Garbe J."/>
            <person name="Badalamenti J.P."/>
            <person name="Herman A."/>
            <person name="Mangelson H."/>
            <person name="Liachko I."/>
            <person name="Sullivan S."/>
            <person name="Sone E.D."/>
            <person name="Koren S."/>
            <person name="Silverstein K.A.T."/>
            <person name="Beckman K.B."/>
            <person name="Gohl D.M."/>
        </authorList>
    </citation>
    <scope>NUCLEOTIDE SEQUENCE</scope>
    <source>
        <strain evidence="4">Duluth1</strain>
        <tissue evidence="4">Whole animal</tissue>
    </source>
</reference>
<keyword evidence="2" id="KW-0472">Membrane</keyword>